<dbReference type="Proteomes" id="UP000824175">
    <property type="component" value="Unassembled WGS sequence"/>
</dbReference>
<dbReference type="GO" id="GO:0016139">
    <property type="term" value="P:glycoside catabolic process"/>
    <property type="evidence" value="ECO:0007669"/>
    <property type="project" value="TreeGrafter"/>
</dbReference>
<organism evidence="9 10">
    <name type="scientific">Candidatus Fimiplasma intestinipullorum</name>
    <dbReference type="NCBI Taxonomy" id="2840825"/>
    <lineage>
        <taxon>Bacteria</taxon>
        <taxon>Bacillati</taxon>
        <taxon>Bacillota</taxon>
        <taxon>Clostridia</taxon>
        <taxon>Eubacteriales</taxon>
        <taxon>Candidatus Fimiplasma</taxon>
    </lineage>
</organism>
<keyword evidence="5" id="KW-0378">Hydrolase</keyword>
<dbReference type="AlphaFoldDB" id="A0A9D1HLA7"/>
<dbReference type="Pfam" id="PF01120">
    <property type="entry name" value="Alpha_L_fucos"/>
    <property type="match status" value="1"/>
</dbReference>
<evidence type="ECO:0000256" key="5">
    <source>
        <dbReference type="ARBA" id="ARBA00022801"/>
    </source>
</evidence>
<evidence type="ECO:0000256" key="1">
    <source>
        <dbReference type="ARBA" id="ARBA00004071"/>
    </source>
</evidence>
<dbReference type="InterPro" id="IPR057739">
    <property type="entry name" value="Glyco_hydro_29_N"/>
</dbReference>
<dbReference type="PANTHER" id="PTHR10030">
    <property type="entry name" value="ALPHA-L-FUCOSIDASE"/>
    <property type="match status" value="1"/>
</dbReference>
<keyword evidence="6" id="KW-0326">Glycosidase</keyword>
<dbReference type="EC" id="3.2.1.51" evidence="3"/>
<keyword evidence="4" id="KW-0732">Signal</keyword>
<dbReference type="InterPro" id="IPR000933">
    <property type="entry name" value="Glyco_hydro_29"/>
</dbReference>
<feature type="domain" description="Glycoside hydrolase family 29 N-terminal" evidence="8">
    <location>
        <begin position="12"/>
        <end position="308"/>
    </location>
</feature>
<feature type="site" description="May be important for catalysis" evidence="7">
    <location>
        <position position="240"/>
    </location>
</feature>
<comment type="caution">
    <text evidence="9">The sequence shown here is derived from an EMBL/GenBank/DDBJ whole genome shotgun (WGS) entry which is preliminary data.</text>
</comment>
<dbReference type="GO" id="GO:0005764">
    <property type="term" value="C:lysosome"/>
    <property type="evidence" value="ECO:0007669"/>
    <property type="project" value="TreeGrafter"/>
</dbReference>
<evidence type="ECO:0000256" key="2">
    <source>
        <dbReference type="ARBA" id="ARBA00007951"/>
    </source>
</evidence>
<evidence type="ECO:0000256" key="6">
    <source>
        <dbReference type="ARBA" id="ARBA00023295"/>
    </source>
</evidence>
<dbReference type="Gene3D" id="3.20.20.80">
    <property type="entry name" value="Glycosidases"/>
    <property type="match status" value="1"/>
</dbReference>
<evidence type="ECO:0000313" key="10">
    <source>
        <dbReference type="Proteomes" id="UP000824175"/>
    </source>
</evidence>
<dbReference type="PANTHER" id="PTHR10030:SF37">
    <property type="entry name" value="ALPHA-L-FUCOSIDASE-RELATED"/>
    <property type="match status" value="1"/>
</dbReference>
<dbReference type="GO" id="GO:0006004">
    <property type="term" value="P:fucose metabolic process"/>
    <property type="evidence" value="ECO:0007669"/>
    <property type="project" value="InterPro"/>
</dbReference>
<dbReference type="PRINTS" id="PR00741">
    <property type="entry name" value="GLHYDRLASE29"/>
</dbReference>
<comment type="similarity">
    <text evidence="2">Belongs to the glycosyl hydrolase 29 family.</text>
</comment>
<proteinExistence type="inferred from homology"/>
<reference evidence="9" key="1">
    <citation type="submission" date="2020-10" db="EMBL/GenBank/DDBJ databases">
        <authorList>
            <person name="Gilroy R."/>
        </authorList>
    </citation>
    <scope>NUCLEOTIDE SEQUENCE</scope>
    <source>
        <strain evidence="9">CHK195-11698</strain>
    </source>
</reference>
<dbReference type="GO" id="GO:0004560">
    <property type="term" value="F:alpha-L-fucosidase activity"/>
    <property type="evidence" value="ECO:0007669"/>
    <property type="project" value="InterPro"/>
</dbReference>
<accession>A0A9D1HLA7</accession>
<evidence type="ECO:0000256" key="4">
    <source>
        <dbReference type="ARBA" id="ARBA00022729"/>
    </source>
</evidence>
<dbReference type="InterPro" id="IPR016286">
    <property type="entry name" value="FUC_metazoa-typ"/>
</dbReference>
<dbReference type="InterPro" id="IPR017853">
    <property type="entry name" value="GH"/>
</dbReference>
<evidence type="ECO:0000256" key="7">
    <source>
        <dbReference type="PIRSR" id="PIRSR001092-1"/>
    </source>
</evidence>
<dbReference type="SMART" id="SM00812">
    <property type="entry name" value="Alpha_L_fucos"/>
    <property type="match status" value="1"/>
</dbReference>
<dbReference type="EMBL" id="DVMJ01000007">
    <property type="protein sequence ID" value="HIU12653.1"/>
    <property type="molecule type" value="Genomic_DNA"/>
</dbReference>
<sequence>MSTPIAPPYIRNYEQLGLGLFVHWGLYSQLGRGEWVYDMEKMNMQEYQKLKEHFTAKDFDAEDLVLTAKKAGCRYITLTTRHHEGFSLYDTCGLNIFDAPHSPAKRDLVLEFVESCRRHDILPFFYHTTLDWYQPDFEHNFHAYLAYLRRSIEILCTRYGRIGGFWFDGNWSKPDANWQEEALYATIRHYQPEAIIVNNTGLSALGETGNPEIDVVTFEQGQPTPLNREGMSKYVAAEMCQTMNDHWGYAKQDLHFKSPKELIETLCHCRKVGANYLLNIGPDAQGGIPLMSRAMLETIGDWMHYFGEAIYNGRPYPASGIGKNFILRHEKTLYLFVFDPGRRGNENVTVGTSYSGSYAFGNVKDAVSSIQWMDNGEPLDFVQKGEMLCVDFSGQDYGKSFGVRVAKAQLA</sequence>
<dbReference type="PIRSF" id="PIRSF001092">
    <property type="entry name" value="Alpha-L-fucosidase"/>
    <property type="match status" value="1"/>
</dbReference>
<gene>
    <name evidence="9" type="ORF">IAD15_01070</name>
</gene>
<evidence type="ECO:0000256" key="3">
    <source>
        <dbReference type="ARBA" id="ARBA00012662"/>
    </source>
</evidence>
<name>A0A9D1HLA7_9FIRM</name>
<evidence type="ECO:0000313" key="9">
    <source>
        <dbReference type="EMBL" id="HIU12653.1"/>
    </source>
</evidence>
<evidence type="ECO:0000259" key="8">
    <source>
        <dbReference type="Pfam" id="PF01120"/>
    </source>
</evidence>
<protein>
    <recommendedName>
        <fullName evidence="3">alpha-L-fucosidase</fullName>
        <ecNumber evidence="3">3.2.1.51</ecNumber>
    </recommendedName>
</protein>
<dbReference type="SUPFAM" id="SSF51445">
    <property type="entry name" value="(Trans)glycosidases"/>
    <property type="match status" value="1"/>
</dbReference>
<reference evidence="9" key="2">
    <citation type="journal article" date="2021" name="PeerJ">
        <title>Extensive microbial diversity within the chicken gut microbiome revealed by metagenomics and culture.</title>
        <authorList>
            <person name="Gilroy R."/>
            <person name="Ravi A."/>
            <person name="Getino M."/>
            <person name="Pursley I."/>
            <person name="Horton D.L."/>
            <person name="Alikhan N.F."/>
            <person name="Baker D."/>
            <person name="Gharbi K."/>
            <person name="Hall N."/>
            <person name="Watson M."/>
            <person name="Adriaenssens E.M."/>
            <person name="Foster-Nyarko E."/>
            <person name="Jarju S."/>
            <person name="Secka A."/>
            <person name="Antonio M."/>
            <person name="Oren A."/>
            <person name="Chaudhuri R.R."/>
            <person name="La Ragione R."/>
            <person name="Hildebrand F."/>
            <person name="Pallen M.J."/>
        </authorList>
    </citation>
    <scope>NUCLEOTIDE SEQUENCE</scope>
    <source>
        <strain evidence="9">CHK195-11698</strain>
    </source>
</reference>
<comment type="function">
    <text evidence="1">Alpha-L-fucosidase is responsible for hydrolyzing the alpha-1,6-linked fucose joined to the reducing-end N-acetylglucosamine of the carbohydrate moieties of glycoproteins.</text>
</comment>